<dbReference type="PROSITE" id="PS50950">
    <property type="entry name" value="ZF_THAP"/>
    <property type="match status" value="1"/>
</dbReference>
<feature type="domain" description="THAP-type" evidence="7">
    <location>
        <begin position="1"/>
        <end position="92"/>
    </location>
</feature>
<organism evidence="8 9">
    <name type="scientific">Haemaphysalis longicornis</name>
    <name type="common">Bush tick</name>
    <dbReference type="NCBI Taxonomy" id="44386"/>
    <lineage>
        <taxon>Eukaryota</taxon>
        <taxon>Metazoa</taxon>
        <taxon>Ecdysozoa</taxon>
        <taxon>Arthropoda</taxon>
        <taxon>Chelicerata</taxon>
        <taxon>Arachnida</taxon>
        <taxon>Acari</taxon>
        <taxon>Parasitiformes</taxon>
        <taxon>Ixodida</taxon>
        <taxon>Ixodoidea</taxon>
        <taxon>Ixodidae</taxon>
        <taxon>Haemaphysalinae</taxon>
        <taxon>Haemaphysalis</taxon>
    </lineage>
</organism>
<feature type="region of interest" description="Disordered" evidence="6">
    <location>
        <begin position="136"/>
        <end position="161"/>
    </location>
</feature>
<dbReference type="AlphaFoldDB" id="A0A9J6GAA2"/>
<evidence type="ECO:0000256" key="5">
    <source>
        <dbReference type="PROSITE-ProRule" id="PRU00309"/>
    </source>
</evidence>
<dbReference type="GO" id="GO:0008270">
    <property type="term" value="F:zinc ion binding"/>
    <property type="evidence" value="ECO:0007669"/>
    <property type="project" value="UniProtKB-KW"/>
</dbReference>
<sequence length="274" mass="29882">MPRCCVVNGCPSKTTIFHGFPQDEKRREGWIEFVRRSGRPDWVPKKNSVICSLHFELDCYSYHPGRDPGFLQLFGLSQRQPRLTRGAQPTIEPGTAAFESALTVDQRCRLAGSGAESDVVRDCAAIDGVNLATEPASAGSPCVPAPGSTASSVSEEPAPFVPRSTRDVQTQCHVQVAMKCDQVDIKLRKVSKCMQTGDITTDQDVASAYRDEFCGMDGNTPQARGKPVNATPVLLYSNVLFTSEAAVSTHNYAVAFPRGSTGHLEKVSLYLMWH</sequence>
<dbReference type="Pfam" id="PF05485">
    <property type="entry name" value="THAP"/>
    <property type="match status" value="1"/>
</dbReference>
<evidence type="ECO:0000256" key="2">
    <source>
        <dbReference type="ARBA" id="ARBA00022771"/>
    </source>
</evidence>
<dbReference type="OrthoDB" id="5982876at2759"/>
<dbReference type="SUPFAM" id="SSF57716">
    <property type="entry name" value="Glucocorticoid receptor-like (DNA-binding domain)"/>
    <property type="match status" value="1"/>
</dbReference>
<dbReference type="InterPro" id="IPR006612">
    <property type="entry name" value="THAP_Znf"/>
</dbReference>
<accession>A0A9J6GAA2</accession>
<name>A0A9J6GAA2_HAELO</name>
<reference evidence="8 9" key="1">
    <citation type="journal article" date="2020" name="Cell">
        <title>Large-Scale Comparative Analyses of Tick Genomes Elucidate Their Genetic Diversity and Vector Capacities.</title>
        <authorList>
            <consortium name="Tick Genome and Microbiome Consortium (TIGMIC)"/>
            <person name="Jia N."/>
            <person name="Wang J."/>
            <person name="Shi W."/>
            <person name="Du L."/>
            <person name="Sun Y."/>
            <person name="Zhan W."/>
            <person name="Jiang J.F."/>
            <person name="Wang Q."/>
            <person name="Zhang B."/>
            <person name="Ji P."/>
            <person name="Bell-Sakyi L."/>
            <person name="Cui X.M."/>
            <person name="Yuan T.T."/>
            <person name="Jiang B.G."/>
            <person name="Yang W.F."/>
            <person name="Lam T.T."/>
            <person name="Chang Q.C."/>
            <person name="Ding S.J."/>
            <person name="Wang X.J."/>
            <person name="Zhu J.G."/>
            <person name="Ruan X.D."/>
            <person name="Zhao L."/>
            <person name="Wei J.T."/>
            <person name="Ye R.Z."/>
            <person name="Que T.C."/>
            <person name="Du C.H."/>
            <person name="Zhou Y.H."/>
            <person name="Cheng J.X."/>
            <person name="Dai P.F."/>
            <person name="Guo W.B."/>
            <person name="Han X.H."/>
            <person name="Huang E.J."/>
            <person name="Li L.F."/>
            <person name="Wei W."/>
            <person name="Gao Y.C."/>
            <person name="Liu J.Z."/>
            <person name="Shao H.Z."/>
            <person name="Wang X."/>
            <person name="Wang C.C."/>
            <person name="Yang T.C."/>
            <person name="Huo Q.B."/>
            <person name="Li W."/>
            <person name="Chen H.Y."/>
            <person name="Chen S.E."/>
            <person name="Zhou L.G."/>
            <person name="Ni X.B."/>
            <person name="Tian J.H."/>
            <person name="Sheng Y."/>
            <person name="Liu T."/>
            <person name="Pan Y.S."/>
            <person name="Xia L.Y."/>
            <person name="Li J."/>
            <person name="Zhao F."/>
            <person name="Cao W.C."/>
        </authorList>
    </citation>
    <scope>NUCLEOTIDE SEQUENCE [LARGE SCALE GENOMIC DNA]</scope>
    <source>
        <strain evidence="8">HaeL-2018</strain>
    </source>
</reference>
<dbReference type="SMART" id="SM00980">
    <property type="entry name" value="THAP"/>
    <property type="match status" value="1"/>
</dbReference>
<evidence type="ECO:0000256" key="4">
    <source>
        <dbReference type="ARBA" id="ARBA00023125"/>
    </source>
</evidence>
<dbReference type="InterPro" id="IPR015943">
    <property type="entry name" value="WD40/YVTN_repeat-like_dom_sf"/>
</dbReference>
<dbReference type="PANTHER" id="PTHR46600:SF11">
    <property type="entry name" value="THAP DOMAIN-CONTAINING PROTEIN 10"/>
    <property type="match status" value="1"/>
</dbReference>
<keyword evidence="3" id="KW-0862">Zinc</keyword>
<dbReference type="PANTHER" id="PTHR46600">
    <property type="entry name" value="THAP DOMAIN-CONTAINING"/>
    <property type="match status" value="1"/>
</dbReference>
<dbReference type="OMA" id="ATQARIC"/>
<protein>
    <recommendedName>
        <fullName evidence="7">THAP-type domain-containing protein</fullName>
    </recommendedName>
</protein>
<dbReference type="InterPro" id="IPR038441">
    <property type="entry name" value="THAP_Znf_sf"/>
</dbReference>
<dbReference type="InterPro" id="IPR026516">
    <property type="entry name" value="THAP1/10"/>
</dbReference>
<dbReference type="VEuPathDB" id="VectorBase:HLOH_063993"/>
<dbReference type="EMBL" id="JABSTR010000007">
    <property type="protein sequence ID" value="KAH9375310.1"/>
    <property type="molecule type" value="Genomic_DNA"/>
</dbReference>
<dbReference type="Proteomes" id="UP000821853">
    <property type="component" value="Chromosome 5"/>
</dbReference>
<evidence type="ECO:0000313" key="9">
    <source>
        <dbReference type="Proteomes" id="UP000821853"/>
    </source>
</evidence>
<dbReference type="Gene3D" id="6.20.210.20">
    <property type="entry name" value="THAP domain"/>
    <property type="match status" value="1"/>
</dbReference>
<evidence type="ECO:0000313" key="8">
    <source>
        <dbReference type="EMBL" id="KAH9375310.1"/>
    </source>
</evidence>
<keyword evidence="2 5" id="KW-0863">Zinc-finger</keyword>
<keyword evidence="9" id="KW-1185">Reference proteome</keyword>
<dbReference type="GO" id="GO:0043565">
    <property type="term" value="F:sequence-specific DNA binding"/>
    <property type="evidence" value="ECO:0007669"/>
    <property type="project" value="InterPro"/>
</dbReference>
<proteinExistence type="predicted"/>
<evidence type="ECO:0000259" key="7">
    <source>
        <dbReference type="PROSITE" id="PS50950"/>
    </source>
</evidence>
<evidence type="ECO:0000256" key="6">
    <source>
        <dbReference type="SAM" id="MobiDB-lite"/>
    </source>
</evidence>
<evidence type="ECO:0000256" key="1">
    <source>
        <dbReference type="ARBA" id="ARBA00022723"/>
    </source>
</evidence>
<keyword evidence="4 5" id="KW-0238">DNA-binding</keyword>
<gene>
    <name evidence="8" type="ORF">HPB48_009178</name>
</gene>
<dbReference type="Gene3D" id="2.130.10.10">
    <property type="entry name" value="YVTN repeat-like/Quinoprotein amine dehydrogenase"/>
    <property type="match status" value="1"/>
</dbReference>
<evidence type="ECO:0000256" key="3">
    <source>
        <dbReference type="ARBA" id="ARBA00022833"/>
    </source>
</evidence>
<comment type="caution">
    <text evidence="8">The sequence shown here is derived from an EMBL/GenBank/DDBJ whole genome shotgun (WGS) entry which is preliminary data.</text>
</comment>
<keyword evidence="1" id="KW-0479">Metal-binding</keyword>
<dbReference type="SMART" id="SM00692">
    <property type="entry name" value="DM3"/>
    <property type="match status" value="1"/>
</dbReference>